<sequence length="93" mass="9965">MPGATKVDMPLGRLRHGIGPELGRIGGPGEEEAGRADHQTRRSPIKFVVASDTGAAVAKKVLDEATIVNHRMMHLVAVLPSCLHNPPALQERE</sequence>
<reference evidence="2 3" key="1">
    <citation type="journal article" date="2010" name="Nature">
        <title>Genome sequencing and analysis of the model grass Brachypodium distachyon.</title>
        <authorList>
            <consortium name="International Brachypodium Initiative"/>
        </authorList>
    </citation>
    <scope>NUCLEOTIDE SEQUENCE [LARGE SCALE GENOMIC DNA]</scope>
    <source>
        <strain evidence="2 3">Bd21</strain>
    </source>
</reference>
<keyword evidence="4" id="KW-1185">Reference proteome</keyword>
<dbReference type="Proteomes" id="UP000008810">
    <property type="component" value="Chromosome 1"/>
</dbReference>
<evidence type="ECO:0000313" key="3">
    <source>
        <dbReference type="EnsemblPlants" id="PNT77769"/>
    </source>
</evidence>
<dbReference type="InParanoid" id="A0A2K2DU22"/>
<proteinExistence type="predicted"/>
<reference evidence="3" key="3">
    <citation type="submission" date="2018-08" db="UniProtKB">
        <authorList>
            <consortium name="EnsemblPlants"/>
        </authorList>
    </citation>
    <scope>IDENTIFICATION</scope>
    <source>
        <strain evidence="3">cv. Bd21</strain>
    </source>
</reference>
<evidence type="ECO:0000313" key="4">
    <source>
        <dbReference type="Proteomes" id="UP000008810"/>
    </source>
</evidence>
<gene>
    <name evidence="2" type="ORF">BRADI_1g68476v3</name>
</gene>
<dbReference type="AlphaFoldDB" id="A0A2K2DU22"/>
<dbReference type="EnsemblPlants" id="PNT77769">
    <property type="protein sequence ID" value="PNT77769"/>
    <property type="gene ID" value="BRADI_1g68476v3"/>
</dbReference>
<evidence type="ECO:0000313" key="2">
    <source>
        <dbReference type="EMBL" id="PNT77769.1"/>
    </source>
</evidence>
<reference evidence="2" key="2">
    <citation type="submission" date="2017-06" db="EMBL/GenBank/DDBJ databases">
        <title>WGS assembly of Brachypodium distachyon.</title>
        <authorList>
            <consortium name="The International Brachypodium Initiative"/>
            <person name="Lucas S."/>
            <person name="Harmon-Smith M."/>
            <person name="Lail K."/>
            <person name="Tice H."/>
            <person name="Grimwood J."/>
            <person name="Bruce D."/>
            <person name="Barry K."/>
            <person name="Shu S."/>
            <person name="Lindquist E."/>
            <person name="Wang M."/>
            <person name="Pitluck S."/>
            <person name="Vogel J.P."/>
            <person name="Garvin D.F."/>
            <person name="Mockler T.C."/>
            <person name="Schmutz J."/>
            <person name="Rokhsar D."/>
            <person name="Bevan M.W."/>
        </authorList>
    </citation>
    <scope>NUCLEOTIDE SEQUENCE</scope>
    <source>
        <strain evidence="2">Bd21</strain>
    </source>
</reference>
<dbReference type="Gramene" id="PNT77769">
    <property type="protein sequence ID" value="PNT77769"/>
    <property type="gene ID" value="BRADI_1g68476v3"/>
</dbReference>
<dbReference type="EMBL" id="CM000880">
    <property type="protein sequence ID" value="PNT77769.1"/>
    <property type="molecule type" value="Genomic_DNA"/>
</dbReference>
<protein>
    <submittedName>
        <fullName evidence="2 3">Uncharacterized protein</fullName>
    </submittedName>
</protein>
<feature type="region of interest" description="Disordered" evidence="1">
    <location>
        <begin position="1"/>
        <end position="42"/>
    </location>
</feature>
<organism evidence="2">
    <name type="scientific">Brachypodium distachyon</name>
    <name type="common">Purple false brome</name>
    <name type="synonym">Trachynia distachya</name>
    <dbReference type="NCBI Taxonomy" id="15368"/>
    <lineage>
        <taxon>Eukaryota</taxon>
        <taxon>Viridiplantae</taxon>
        <taxon>Streptophyta</taxon>
        <taxon>Embryophyta</taxon>
        <taxon>Tracheophyta</taxon>
        <taxon>Spermatophyta</taxon>
        <taxon>Magnoliopsida</taxon>
        <taxon>Liliopsida</taxon>
        <taxon>Poales</taxon>
        <taxon>Poaceae</taxon>
        <taxon>BOP clade</taxon>
        <taxon>Pooideae</taxon>
        <taxon>Stipodae</taxon>
        <taxon>Brachypodieae</taxon>
        <taxon>Brachypodium</taxon>
    </lineage>
</organism>
<evidence type="ECO:0000256" key="1">
    <source>
        <dbReference type="SAM" id="MobiDB-lite"/>
    </source>
</evidence>
<name>A0A2K2DU22_BRADI</name>
<accession>A0A2K2DU22</accession>